<feature type="active site" evidence="6">
    <location>
        <position position="34"/>
    </location>
</feature>
<dbReference type="EC" id="3.4.24.-" evidence="7"/>
<dbReference type="PANTHER" id="PTHR10127">
    <property type="entry name" value="DISCOIDIN, CUB, EGF, LAMININ , AND ZINC METALLOPROTEASE DOMAIN CONTAINING"/>
    <property type="match status" value="1"/>
</dbReference>
<evidence type="ECO:0000256" key="5">
    <source>
        <dbReference type="ARBA" id="ARBA00023049"/>
    </source>
</evidence>
<evidence type="ECO:0000256" key="2">
    <source>
        <dbReference type="ARBA" id="ARBA00022723"/>
    </source>
</evidence>
<feature type="domain" description="Peptidase M12A" evidence="8">
    <location>
        <begin position="1"/>
        <end position="91"/>
    </location>
</feature>
<accession>A0A0C2G0W2</accession>
<dbReference type="OrthoDB" id="10017459at2759"/>
<keyword evidence="10" id="KW-1185">Reference proteome</keyword>
<dbReference type="Pfam" id="PF01400">
    <property type="entry name" value="Astacin"/>
    <property type="match status" value="1"/>
</dbReference>
<keyword evidence="3 6" id="KW-0378">Hydrolase</keyword>
<evidence type="ECO:0000256" key="6">
    <source>
        <dbReference type="PROSITE-ProRule" id="PRU01211"/>
    </source>
</evidence>
<dbReference type="GO" id="GO:0008270">
    <property type="term" value="F:zinc ion binding"/>
    <property type="evidence" value="ECO:0007669"/>
    <property type="project" value="UniProtKB-UniRule"/>
</dbReference>
<dbReference type="EMBL" id="KN743457">
    <property type="protein sequence ID" value="KIH52529.1"/>
    <property type="molecule type" value="Genomic_DNA"/>
</dbReference>
<sequence length="91" mass="10396">MEEGDCYTDSNITTRNYNISLGDYCYGASGMAHEIGHALGLPHSQNRRDRDNYIIINVTNIQQYKEQYEGMMTEDQEASYSVPYDLGSIMQ</sequence>
<evidence type="ECO:0000313" key="10">
    <source>
        <dbReference type="Proteomes" id="UP000054047"/>
    </source>
</evidence>
<dbReference type="SUPFAM" id="SSF55486">
    <property type="entry name" value="Metalloproteases ('zincins'), catalytic domain"/>
    <property type="match status" value="1"/>
</dbReference>
<dbReference type="GO" id="GO:0004222">
    <property type="term" value="F:metalloendopeptidase activity"/>
    <property type="evidence" value="ECO:0007669"/>
    <property type="project" value="UniProtKB-UniRule"/>
</dbReference>
<keyword evidence="5 6" id="KW-0482">Metalloprotease</keyword>
<name>A0A0C2G0W2_9BILA</name>
<organism evidence="9 10">
    <name type="scientific">Ancylostoma duodenale</name>
    <dbReference type="NCBI Taxonomy" id="51022"/>
    <lineage>
        <taxon>Eukaryota</taxon>
        <taxon>Metazoa</taxon>
        <taxon>Ecdysozoa</taxon>
        <taxon>Nematoda</taxon>
        <taxon>Chromadorea</taxon>
        <taxon>Rhabditida</taxon>
        <taxon>Rhabditina</taxon>
        <taxon>Rhabditomorpha</taxon>
        <taxon>Strongyloidea</taxon>
        <taxon>Ancylostomatidae</taxon>
        <taxon>Ancylostomatinae</taxon>
        <taxon>Ancylostoma</taxon>
    </lineage>
</organism>
<keyword evidence="1 6" id="KW-0645">Protease</keyword>
<evidence type="ECO:0000256" key="3">
    <source>
        <dbReference type="ARBA" id="ARBA00022801"/>
    </source>
</evidence>
<gene>
    <name evidence="9" type="ORF">ANCDUO_17370</name>
</gene>
<dbReference type="PANTHER" id="PTHR10127:SF780">
    <property type="entry name" value="METALLOENDOPEPTIDASE"/>
    <property type="match status" value="1"/>
</dbReference>
<feature type="binding site" evidence="6">
    <location>
        <position position="43"/>
    </location>
    <ligand>
        <name>Zn(2+)</name>
        <dbReference type="ChEBI" id="CHEBI:29105"/>
        <note>catalytic</note>
    </ligand>
</feature>
<evidence type="ECO:0000256" key="1">
    <source>
        <dbReference type="ARBA" id="ARBA00022670"/>
    </source>
</evidence>
<keyword evidence="4 6" id="KW-0862">Zinc</keyword>
<feature type="binding site" evidence="6">
    <location>
        <position position="33"/>
    </location>
    <ligand>
        <name>Zn(2+)</name>
        <dbReference type="ChEBI" id="CHEBI:29105"/>
        <note>catalytic</note>
    </ligand>
</feature>
<keyword evidence="2 6" id="KW-0479">Metal-binding</keyword>
<dbReference type="GO" id="GO:0006508">
    <property type="term" value="P:proteolysis"/>
    <property type="evidence" value="ECO:0007669"/>
    <property type="project" value="UniProtKB-KW"/>
</dbReference>
<comment type="caution">
    <text evidence="6">Lacks conserved residue(s) required for the propagation of feature annotation.</text>
</comment>
<evidence type="ECO:0000256" key="7">
    <source>
        <dbReference type="RuleBase" id="RU361183"/>
    </source>
</evidence>
<proteinExistence type="predicted"/>
<evidence type="ECO:0000256" key="4">
    <source>
        <dbReference type="ARBA" id="ARBA00022833"/>
    </source>
</evidence>
<dbReference type="Proteomes" id="UP000054047">
    <property type="component" value="Unassembled WGS sequence"/>
</dbReference>
<evidence type="ECO:0000313" key="9">
    <source>
        <dbReference type="EMBL" id="KIH52529.1"/>
    </source>
</evidence>
<dbReference type="Gene3D" id="3.40.390.10">
    <property type="entry name" value="Collagenase (Catalytic Domain)"/>
    <property type="match status" value="1"/>
</dbReference>
<comment type="cofactor">
    <cofactor evidence="6 7">
        <name>Zn(2+)</name>
        <dbReference type="ChEBI" id="CHEBI:29105"/>
    </cofactor>
    <text evidence="6 7">Binds 1 zinc ion per subunit.</text>
</comment>
<dbReference type="PROSITE" id="PS51864">
    <property type="entry name" value="ASTACIN"/>
    <property type="match status" value="1"/>
</dbReference>
<evidence type="ECO:0000259" key="8">
    <source>
        <dbReference type="PROSITE" id="PS51864"/>
    </source>
</evidence>
<dbReference type="AlphaFoldDB" id="A0A0C2G0W2"/>
<feature type="binding site" evidence="6">
    <location>
        <position position="37"/>
    </location>
    <ligand>
        <name>Zn(2+)</name>
        <dbReference type="ChEBI" id="CHEBI:29105"/>
        <note>catalytic</note>
    </ligand>
</feature>
<dbReference type="InterPro" id="IPR024079">
    <property type="entry name" value="MetalloPept_cat_dom_sf"/>
</dbReference>
<dbReference type="InterPro" id="IPR001506">
    <property type="entry name" value="Peptidase_M12A"/>
</dbReference>
<dbReference type="PRINTS" id="PR00480">
    <property type="entry name" value="ASTACIN"/>
</dbReference>
<reference evidence="9 10" key="1">
    <citation type="submission" date="2013-12" db="EMBL/GenBank/DDBJ databases">
        <title>Draft genome of the parsitic nematode Ancylostoma duodenale.</title>
        <authorList>
            <person name="Mitreva M."/>
        </authorList>
    </citation>
    <scope>NUCLEOTIDE SEQUENCE [LARGE SCALE GENOMIC DNA]</scope>
    <source>
        <strain evidence="9 10">Zhejiang</strain>
    </source>
</reference>
<protein>
    <recommendedName>
        <fullName evidence="7">Metalloendopeptidase</fullName>
        <ecNumber evidence="7">3.4.24.-</ecNumber>
    </recommendedName>
</protein>